<proteinExistence type="predicted"/>
<dbReference type="AlphaFoldDB" id="A0A0X3PGS0"/>
<feature type="domain" description="Reverse transcriptase" evidence="1">
    <location>
        <begin position="1"/>
        <end position="243"/>
    </location>
</feature>
<keyword evidence="2" id="KW-0695">RNA-directed DNA polymerase</keyword>
<protein>
    <submittedName>
        <fullName evidence="2">Reverse transcriptase (RNA-dependent DNA polymerase)</fullName>
    </submittedName>
</protein>
<evidence type="ECO:0000259" key="1">
    <source>
        <dbReference type="PROSITE" id="PS50878"/>
    </source>
</evidence>
<dbReference type="InterPro" id="IPR000477">
    <property type="entry name" value="RT_dom"/>
</dbReference>
<keyword evidence="2" id="KW-0808">Transferase</keyword>
<keyword evidence="2" id="KW-0548">Nucleotidyltransferase</keyword>
<evidence type="ECO:0000313" key="2">
    <source>
        <dbReference type="EMBL" id="JAP50510.1"/>
    </source>
</evidence>
<feature type="non-terminal residue" evidence="2">
    <location>
        <position position="267"/>
    </location>
</feature>
<dbReference type="Pfam" id="PF26215">
    <property type="entry name" value="HTH_animal"/>
    <property type="match status" value="1"/>
</dbReference>
<dbReference type="PANTHER" id="PTHR21301:SF10">
    <property type="entry name" value="REVERSE TRANSCRIPTASE DOMAIN-CONTAINING PROTEIN"/>
    <property type="match status" value="1"/>
</dbReference>
<dbReference type="GO" id="GO:0003964">
    <property type="term" value="F:RNA-directed DNA polymerase activity"/>
    <property type="evidence" value="ECO:0007669"/>
    <property type="project" value="UniProtKB-KW"/>
</dbReference>
<feature type="non-terminal residue" evidence="2">
    <location>
        <position position="1"/>
    </location>
</feature>
<sequence length="267" mass="29990">LKQEEPTIAKIYGLPKIPKTGIPLRPIVSLIGAPNYKISKWLFHQLLPLTKNSEYSIEDSKSFLDKLKGITVTPDEVMVSFDVVSLFTSIPLDLARSCTEELLHAYVTDVPADALLQLLDLCLETNFSFSGQCYQQLKGAPMASPISGFLAEAVMQKLESIALPGVKPKLWLRYVDDTFVIVKKELLDPLHKILNSTFPGIEFTFETEADGQLPFLDVLVHRKTDGSLHTSVYRKETYSEVILHFESNHPISHKRSSVYSLLNRAKT</sequence>
<organism evidence="2">
    <name type="scientific">Schistocephalus solidus</name>
    <name type="common">Tapeworm</name>
    <dbReference type="NCBI Taxonomy" id="70667"/>
    <lineage>
        <taxon>Eukaryota</taxon>
        <taxon>Metazoa</taxon>
        <taxon>Spiralia</taxon>
        <taxon>Lophotrochozoa</taxon>
        <taxon>Platyhelminthes</taxon>
        <taxon>Cestoda</taxon>
        <taxon>Eucestoda</taxon>
        <taxon>Diphyllobothriidea</taxon>
        <taxon>Diphyllobothriidae</taxon>
        <taxon>Schistocephalus</taxon>
    </lineage>
</organism>
<dbReference type="PROSITE" id="PS50878">
    <property type="entry name" value="RT_POL"/>
    <property type="match status" value="1"/>
</dbReference>
<name>A0A0X3PGS0_SCHSO</name>
<dbReference type="EMBL" id="GEEE01012715">
    <property type="protein sequence ID" value="JAP50510.1"/>
    <property type="molecule type" value="Transcribed_RNA"/>
</dbReference>
<dbReference type="InterPro" id="IPR058912">
    <property type="entry name" value="HTH_animal"/>
</dbReference>
<gene>
    <name evidence="2" type="ORF">TR160295</name>
</gene>
<reference evidence="2" key="1">
    <citation type="submission" date="2016-01" db="EMBL/GenBank/DDBJ databases">
        <title>Reference transcriptome for the parasite Schistocephalus solidus: insights into the molecular evolution of parasitism.</title>
        <authorList>
            <person name="Hebert F.O."/>
            <person name="Grambauer S."/>
            <person name="Barber I."/>
            <person name="Landry C.R."/>
            <person name="Aubin-Horth N."/>
        </authorList>
    </citation>
    <scope>NUCLEOTIDE SEQUENCE</scope>
</reference>
<dbReference type="CDD" id="cd00304">
    <property type="entry name" value="RT_like"/>
    <property type="match status" value="1"/>
</dbReference>
<accession>A0A0X3PGS0</accession>
<dbReference type="PANTHER" id="PTHR21301">
    <property type="entry name" value="REVERSE TRANSCRIPTASE"/>
    <property type="match status" value="1"/>
</dbReference>